<dbReference type="PRINTS" id="PR00111">
    <property type="entry name" value="ABHYDROLASE"/>
</dbReference>
<gene>
    <name evidence="2" type="ORF">Q361_11631</name>
</gene>
<dbReference type="AlphaFoldDB" id="A0A2S4N5G7"/>
<dbReference type="InterPro" id="IPR050266">
    <property type="entry name" value="AB_hydrolase_sf"/>
</dbReference>
<dbReference type="Proteomes" id="UP000237056">
    <property type="component" value="Unassembled WGS sequence"/>
</dbReference>
<dbReference type="InterPro" id="IPR000073">
    <property type="entry name" value="AB_hydrolase_1"/>
</dbReference>
<comment type="caution">
    <text evidence="2">The sequence shown here is derived from an EMBL/GenBank/DDBJ whole genome shotgun (WGS) entry which is preliminary data.</text>
</comment>
<evidence type="ECO:0000313" key="3">
    <source>
        <dbReference type="Proteomes" id="UP000237056"/>
    </source>
</evidence>
<dbReference type="Gene3D" id="3.40.50.1820">
    <property type="entry name" value="alpha/beta hydrolase"/>
    <property type="match status" value="1"/>
</dbReference>
<dbReference type="PANTHER" id="PTHR43798">
    <property type="entry name" value="MONOACYLGLYCEROL LIPASE"/>
    <property type="match status" value="1"/>
</dbReference>
<dbReference type="SUPFAM" id="SSF53474">
    <property type="entry name" value="alpha/beta-Hydrolases"/>
    <property type="match status" value="1"/>
</dbReference>
<proteinExistence type="predicted"/>
<dbReference type="EMBL" id="PQNY01000016">
    <property type="protein sequence ID" value="POS00977.1"/>
    <property type="molecule type" value="Genomic_DNA"/>
</dbReference>
<name>A0A2S4N5G7_9FLAO</name>
<organism evidence="2 3">
    <name type="scientific">Flavobacterium croceum DSM 17960</name>
    <dbReference type="NCBI Taxonomy" id="1121886"/>
    <lineage>
        <taxon>Bacteria</taxon>
        <taxon>Pseudomonadati</taxon>
        <taxon>Bacteroidota</taxon>
        <taxon>Flavobacteriia</taxon>
        <taxon>Flavobacteriales</taxon>
        <taxon>Flavobacteriaceae</taxon>
        <taxon>Flavobacterium</taxon>
    </lineage>
</organism>
<dbReference type="Pfam" id="PF00561">
    <property type="entry name" value="Abhydrolase_1"/>
    <property type="match status" value="1"/>
</dbReference>
<dbReference type="RefSeq" id="WP_103726839.1">
    <property type="nucleotide sequence ID" value="NZ_PQNY01000016.1"/>
</dbReference>
<keyword evidence="3" id="KW-1185">Reference proteome</keyword>
<dbReference type="OrthoDB" id="252464at2"/>
<protein>
    <submittedName>
        <fullName evidence="2">Pimeloyl-ACP methyl ester carboxylesterase</fullName>
    </submittedName>
</protein>
<evidence type="ECO:0000259" key="1">
    <source>
        <dbReference type="Pfam" id="PF00561"/>
    </source>
</evidence>
<dbReference type="InterPro" id="IPR029058">
    <property type="entry name" value="AB_hydrolase_fold"/>
</dbReference>
<feature type="domain" description="AB hydrolase-1" evidence="1">
    <location>
        <begin position="23"/>
        <end position="247"/>
    </location>
</feature>
<evidence type="ECO:0000313" key="2">
    <source>
        <dbReference type="EMBL" id="POS00977.1"/>
    </source>
</evidence>
<sequence>MITKQTQYKNTTISYSHSGKGTALVFLHGFLENSTMWKEIVPFFDKFHVICIDLLGHGSTQCMGYVHTMEDMADAVHYVLTHELKVKKAVFVGHSMGGYVALAFAELYSDMMQGLVLLNSTSRADSQERKDNRDRAIKAVKQNYVAAVRMSIANLFSEENREKLIEEIEWVRSEALKTPLQGIIAAQEGMKIRKDREVILHFASYPILLILGKKDPVLQYEKSLDQIKNTRVGLVSFEDGHMSHIENKNELIQSLKLFFQTL</sequence>
<accession>A0A2S4N5G7</accession>
<reference evidence="2 3" key="1">
    <citation type="submission" date="2018-01" db="EMBL/GenBank/DDBJ databases">
        <title>Genomic Encyclopedia of Type Strains, Phase I: the one thousand microbial genomes (KMG-I) project.</title>
        <authorList>
            <person name="Goeker M."/>
        </authorList>
    </citation>
    <scope>NUCLEOTIDE SEQUENCE [LARGE SCALE GENOMIC DNA]</scope>
    <source>
        <strain evidence="2 3">DSM 17960</strain>
    </source>
</reference>